<dbReference type="EMBL" id="KV918887">
    <property type="protein sequence ID" value="OSX75897.1"/>
    <property type="molecule type" value="Genomic_DNA"/>
</dbReference>
<dbReference type="AlphaFoldDB" id="A0A1X6P4X0"/>
<gene>
    <name evidence="2" type="ORF">BU14_0217s0011</name>
</gene>
<feature type="region of interest" description="Disordered" evidence="1">
    <location>
        <begin position="228"/>
        <end position="248"/>
    </location>
</feature>
<evidence type="ECO:0000313" key="2">
    <source>
        <dbReference type="EMBL" id="OSX75897.1"/>
    </source>
</evidence>
<evidence type="ECO:0000256" key="1">
    <source>
        <dbReference type="SAM" id="MobiDB-lite"/>
    </source>
</evidence>
<sequence length="308" mass="33412">MAAGLVGPANRALVKAEALAAISARHQGRSTGDAPTDCALQESVAVFGGKSAPEGSFPKPYDWEPFFEHFGDATPQDAVTSTLIAFGKLTCIVHGYNESFDLLSRADRAKRLQDRAETWLFKMVKPLFGAKNTVKVHMLLSHAAEEILDRNDLDFAAPSVNEAAHKLEKAAYARTNRQTRGHARQLLTIAQSRLLLAAEDGEVAARESRVPDTASDVAETVIIERDTCKDSDSDKSYESDMDGPELPRWDAGIDSLQLGSKGPRGGKKTPLHQIAEWPGLSGAAEALGVPRHWEVNLLSATHFQAVFE</sequence>
<accession>A0A1X6P4X0</accession>
<feature type="compositionally biased region" description="Basic and acidic residues" evidence="1">
    <location>
        <begin position="228"/>
        <end position="238"/>
    </location>
</feature>
<name>A0A1X6P4X0_PORUM</name>
<protein>
    <submittedName>
        <fullName evidence="2">Uncharacterized protein</fullName>
    </submittedName>
</protein>
<keyword evidence="3" id="KW-1185">Reference proteome</keyword>
<reference evidence="2 3" key="1">
    <citation type="submission" date="2017-03" db="EMBL/GenBank/DDBJ databases">
        <title>WGS assembly of Porphyra umbilicalis.</title>
        <authorList>
            <person name="Brawley S.H."/>
            <person name="Blouin N.A."/>
            <person name="Ficko-Blean E."/>
            <person name="Wheeler G.L."/>
            <person name="Lohr M."/>
            <person name="Goodson H.V."/>
            <person name="Jenkins J.W."/>
            <person name="Blaby-Haas C.E."/>
            <person name="Helliwell K.E."/>
            <person name="Chan C."/>
            <person name="Marriage T."/>
            <person name="Bhattacharya D."/>
            <person name="Klein A.S."/>
            <person name="Badis Y."/>
            <person name="Brodie J."/>
            <person name="Cao Y."/>
            <person name="Collen J."/>
            <person name="Dittami S.M."/>
            <person name="Gachon C.M."/>
            <person name="Green B.R."/>
            <person name="Karpowicz S."/>
            <person name="Kim J.W."/>
            <person name="Kudahl U."/>
            <person name="Lin S."/>
            <person name="Michel G."/>
            <person name="Mittag M."/>
            <person name="Olson B.J."/>
            <person name="Pangilinan J."/>
            <person name="Peng Y."/>
            <person name="Qiu H."/>
            <person name="Shu S."/>
            <person name="Singer J.T."/>
            <person name="Smith A.G."/>
            <person name="Sprecher B.N."/>
            <person name="Wagner V."/>
            <person name="Wang W."/>
            <person name="Wang Z.-Y."/>
            <person name="Yan J."/>
            <person name="Yarish C."/>
            <person name="Zoeuner-Riek S."/>
            <person name="Zhuang Y."/>
            <person name="Zou Y."/>
            <person name="Lindquist E.A."/>
            <person name="Grimwood J."/>
            <person name="Barry K."/>
            <person name="Rokhsar D.S."/>
            <person name="Schmutz J."/>
            <person name="Stiller J.W."/>
            <person name="Grossman A.R."/>
            <person name="Prochnik S.E."/>
        </authorList>
    </citation>
    <scope>NUCLEOTIDE SEQUENCE [LARGE SCALE GENOMIC DNA]</scope>
    <source>
        <strain evidence="2">4086291</strain>
    </source>
</reference>
<dbReference type="Proteomes" id="UP000218209">
    <property type="component" value="Unassembled WGS sequence"/>
</dbReference>
<organism evidence="2 3">
    <name type="scientific">Porphyra umbilicalis</name>
    <name type="common">Purple laver</name>
    <name type="synonym">Red alga</name>
    <dbReference type="NCBI Taxonomy" id="2786"/>
    <lineage>
        <taxon>Eukaryota</taxon>
        <taxon>Rhodophyta</taxon>
        <taxon>Bangiophyceae</taxon>
        <taxon>Bangiales</taxon>
        <taxon>Bangiaceae</taxon>
        <taxon>Porphyra</taxon>
    </lineage>
</organism>
<evidence type="ECO:0000313" key="3">
    <source>
        <dbReference type="Proteomes" id="UP000218209"/>
    </source>
</evidence>
<proteinExistence type="predicted"/>